<keyword evidence="4" id="KW-1185">Reference proteome</keyword>
<keyword evidence="2" id="KW-0732">Signal</keyword>
<feature type="signal peptide" evidence="2">
    <location>
        <begin position="1"/>
        <end position="28"/>
    </location>
</feature>
<sequence>MKDTMFRRVIASALALALCASASVPAFADSEAADDSTLGTQATADDSATGDGSSAATTGTDSIRQTSYTNYVKKYADAARPDQTVEVLGKDYDPASVTDAQITVTTVDGENDVMQWANQEGSVSWTVNIPETGVYNIKMIYEALESNTNDVEFSLLIDGESPYATASRITLSKRWINESEIKQDSRQNDIRPGQISTPCWQETPLEDIDGLFNEPLEFYMEAGEHTITFESEKAEFAVKSFIFYQYEAPAAYTAPSDSDLTQAQGQKITLEGETAAYKSSRTLYPTADKSSYLTSSANGSSPTKTRYNTIGSGSWTQSTQTVTWEFNVDKAGYYKIGIRGRQDQVRGMYSNRRLYVNGEVPCLEANQIKFYYDTDWSITTPKSENGDDLYFYLQAGTNTISLEAVPGEIGEIMGNLDELVYNINSYYRQIRQITGPDPDEYNNYMIDTAIPSIVPDFKEYAKTLRDKKAEIEKLSGSGGTEAETLEKMAIVLDKCIKKPDLIPEMMSQIKDNITSVSSFVNQYREQPLEVDMIEVATSDQDFTSCDKSFFGSLGFGFKGFIGSFFEDYNALSDEDESAMECWVMLGRDNAEALQQLISSEYNPTAKTKINLKLVQGGIVEATFAGKGPDLALFMGGDFPIQLAARGVLTDLTTFSDFDEVKTRFADDATVLYQYNGGTYGLPCDQTFPMLFYRSDILSEYGIDPATDLNTWDGLLNCLPTLQRNYLEVGLILPVMTSTGGTTQVSAITEPGNTFAMLLLQQGLNYYNEEQTKTTFDTQEAVNAFDTWTKFYTTYSFQQTYDAFTRFRTGDMPVVIQNYTFYNQLSVAAPEIKGCWGFQPVPGTVQEDGTINHAANSNGSGAIIFTKAADQEGAWDFIKWFTSTDAQVKYGNNIESILGTMGRYATANEEALQQLSWTTSEVNLLLDQLNSQVEIPIIPASYGVTRNVMNAFRAVVNDYDNARDTLFWYNKDINDEITRKLEDLGLYDN</sequence>
<evidence type="ECO:0000313" key="3">
    <source>
        <dbReference type="EMBL" id="MCU6705466.1"/>
    </source>
</evidence>
<evidence type="ECO:0000313" key="4">
    <source>
        <dbReference type="Proteomes" id="UP001208131"/>
    </source>
</evidence>
<feature type="region of interest" description="Disordered" evidence="1">
    <location>
        <begin position="40"/>
        <end position="60"/>
    </location>
</feature>
<dbReference type="RefSeq" id="WP_267300789.1">
    <property type="nucleotide sequence ID" value="NZ_JAOQJZ010000004.1"/>
</dbReference>
<accession>A0AAE3LM22</accession>
<dbReference type="PANTHER" id="PTHR43649">
    <property type="entry name" value="ARABINOSE-BINDING PROTEIN-RELATED"/>
    <property type="match status" value="1"/>
</dbReference>
<dbReference type="SUPFAM" id="SSF53850">
    <property type="entry name" value="Periplasmic binding protein-like II"/>
    <property type="match status" value="1"/>
</dbReference>
<gene>
    <name evidence="3" type="ORF">OCV57_05950</name>
</gene>
<comment type="caution">
    <text evidence="3">The sequence shown here is derived from an EMBL/GenBank/DDBJ whole genome shotgun (WGS) entry which is preliminary data.</text>
</comment>
<dbReference type="Pfam" id="PF01547">
    <property type="entry name" value="SBP_bac_1"/>
    <property type="match status" value="1"/>
</dbReference>
<evidence type="ECO:0000256" key="1">
    <source>
        <dbReference type="SAM" id="MobiDB-lite"/>
    </source>
</evidence>
<reference evidence="3 4" key="1">
    <citation type="journal article" date="2021" name="ISME Commun">
        <title>Automated analysis of genomic sequences facilitates high-throughput and comprehensive description of bacteria.</title>
        <authorList>
            <person name="Hitch T.C.A."/>
        </authorList>
    </citation>
    <scope>NUCLEOTIDE SEQUENCE [LARGE SCALE GENOMIC DNA]</scope>
    <source>
        <strain evidence="3 4">Sanger_31</strain>
    </source>
</reference>
<dbReference type="Gene3D" id="3.40.190.10">
    <property type="entry name" value="Periplasmic binding protein-like II"/>
    <property type="match status" value="1"/>
</dbReference>
<dbReference type="Proteomes" id="UP001208131">
    <property type="component" value="Unassembled WGS sequence"/>
</dbReference>
<proteinExistence type="predicted"/>
<name>A0AAE3LM22_9FIRM</name>
<dbReference type="InterPro" id="IPR006059">
    <property type="entry name" value="SBP"/>
</dbReference>
<evidence type="ECO:0000256" key="2">
    <source>
        <dbReference type="SAM" id="SignalP"/>
    </source>
</evidence>
<dbReference type="PANTHER" id="PTHR43649:SF27">
    <property type="entry name" value="EXTRACELLULAR SOLUTE-BINDING PROTEIN FAMILY 1"/>
    <property type="match status" value="1"/>
</dbReference>
<feature type="chain" id="PRO_5042232047" evidence="2">
    <location>
        <begin position="29"/>
        <end position="988"/>
    </location>
</feature>
<dbReference type="InterPro" id="IPR050490">
    <property type="entry name" value="Bact_solute-bd_prot1"/>
</dbReference>
<protein>
    <submittedName>
        <fullName evidence="3">Extracellular solute-binding protein</fullName>
    </submittedName>
</protein>
<dbReference type="AlphaFoldDB" id="A0AAE3LM22"/>
<dbReference type="EMBL" id="JAOQJZ010000004">
    <property type="protein sequence ID" value="MCU6705466.1"/>
    <property type="molecule type" value="Genomic_DNA"/>
</dbReference>
<dbReference type="Gene3D" id="2.60.120.260">
    <property type="entry name" value="Galactose-binding domain-like"/>
    <property type="match status" value="2"/>
</dbReference>
<organism evidence="3 4">
    <name type="scientific">Hominimerdicola aceti</name>
    <dbReference type="NCBI Taxonomy" id="2981726"/>
    <lineage>
        <taxon>Bacteria</taxon>
        <taxon>Bacillati</taxon>
        <taxon>Bacillota</taxon>
        <taxon>Clostridia</taxon>
        <taxon>Eubacteriales</taxon>
        <taxon>Oscillospiraceae</taxon>
        <taxon>Hominimerdicola</taxon>
    </lineage>
</organism>